<dbReference type="GO" id="GO:0042277">
    <property type="term" value="F:peptide binding"/>
    <property type="evidence" value="ECO:0007669"/>
    <property type="project" value="TreeGrafter"/>
</dbReference>
<evidence type="ECO:0000313" key="4">
    <source>
        <dbReference type="Proteomes" id="UP000315724"/>
    </source>
</evidence>
<evidence type="ECO:0000256" key="1">
    <source>
        <dbReference type="SAM" id="MobiDB-lite"/>
    </source>
</evidence>
<reference evidence="3 4" key="1">
    <citation type="submission" date="2019-02" db="EMBL/GenBank/DDBJ databases">
        <title>Deep-cultivation of Planctomycetes and their phenomic and genomic characterization uncovers novel biology.</title>
        <authorList>
            <person name="Wiegand S."/>
            <person name="Jogler M."/>
            <person name="Boedeker C."/>
            <person name="Pinto D."/>
            <person name="Vollmers J."/>
            <person name="Rivas-Marin E."/>
            <person name="Kohn T."/>
            <person name="Peeters S.H."/>
            <person name="Heuer A."/>
            <person name="Rast P."/>
            <person name="Oberbeckmann S."/>
            <person name="Bunk B."/>
            <person name="Jeske O."/>
            <person name="Meyerdierks A."/>
            <person name="Storesund J.E."/>
            <person name="Kallscheuer N."/>
            <person name="Luecker S."/>
            <person name="Lage O.M."/>
            <person name="Pohl T."/>
            <person name="Merkel B.J."/>
            <person name="Hornburger P."/>
            <person name="Mueller R.-W."/>
            <person name="Bruemmer F."/>
            <person name="Labrenz M."/>
            <person name="Spormann A.M."/>
            <person name="Op den Camp H."/>
            <person name="Overmann J."/>
            <person name="Amann R."/>
            <person name="Jetten M.S.M."/>
            <person name="Mascher T."/>
            <person name="Medema M.H."/>
            <person name="Devos D.P."/>
            <person name="Kaster A.-K."/>
            <person name="Ovreas L."/>
            <person name="Rohde M."/>
            <person name="Galperin M.Y."/>
            <person name="Jogler C."/>
        </authorList>
    </citation>
    <scope>NUCLEOTIDE SEQUENCE [LARGE SCALE GENOMIC DNA]</scope>
    <source>
        <strain evidence="3 4">Mal48</strain>
    </source>
</reference>
<dbReference type="SUPFAM" id="SSF55486">
    <property type="entry name" value="Metalloproteases ('zincins'), catalytic domain"/>
    <property type="match status" value="1"/>
</dbReference>
<dbReference type="PANTHER" id="PTHR11533">
    <property type="entry name" value="PROTEASE M1 ZINC METALLOPROTEASE"/>
    <property type="match status" value="1"/>
</dbReference>
<dbReference type="Pfam" id="PF01433">
    <property type="entry name" value="Peptidase_M1"/>
    <property type="match status" value="1"/>
</dbReference>
<evidence type="ECO:0000313" key="3">
    <source>
        <dbReference type="EMBL" id="QDT32267.1"/>
    </source>
</evidence>
<feature type="region of interest" description="Disordered" evidence="1">
    <location>
        <begin position="888"/>
        <end position="910"/>
    </location>
</feature>
<evidence type="ECO:0000259" key="2">
    <source>
        <dbReference type="Pfam" id="PF01433"/>
    </source>
</evidence>
<dbReference type="KEGG" id="tpol:Mal48_15100"/>
<feature type="domain" description="Peptidase M1 membrane alanine aminopeptidase" evidence="2">
    <location>
        <begin position="505"/>
        <end position="698"/>
    </location>
</feature>
<dbReference type="GO" id="GO:0005615">
    <property type="term" value="C:extracellular space"/>
    <property type="evidence" value="ECO:0007669"/>
    <property type="project" value="TreeGrafter"/>
</dbReference>
<dbReference type="PANTHER" id="PTHR11533:SF174">
    <property type="entry name" value="PUROMYCIN-SENSITIVE AMINOPEPTIDASE-RELATED"/>
    <property type="match status" value="1"/>
</dbReference>
<dbReference type="GO" id="GO:0008270">
    <property type="term" value="F:zinc ion binding"/>
    <property type="evidence" value="ECO:0007669"/>
    <property type="project" value="InterPro"/>
</dbReference>
<dbReference type="InterPro" id="IPR050344">
    <property type="entry name" value="Peptidase_M1_aminopeptidases"/>
</dbReference>
<dbReference type="GO" id="GO:0043171">
    <property type="term" value="P:peptide catabolic process"/>
    <property type="evidence" value="ECO:0007669"/>
    <property type="project" value="TreeGrafter"/>
</dbReference>
<dbReference type="CDD" id="cd09604">
    <property type="entry name" value="M1_APN_like"/>
    <property type="match status" value="1"/>
</dbReference>
<gene>
    <name evidence="3" type="ORF">Mal48_15100</name>
</gene>
<dbReference type="GO" id="GO:0005737">
    <property type="term" value="C:cytoplasm"/>
    <property type="evidence" value="ECO:0007669"/>
    <property type="project" value="TreeGrafter"/>
</dbReference>
<dbReference type="AlphaFoldDB" id="A0A517QL58"/>
<dbReference type="Gene3D" id="1.10.390.10">
    <property type="entry name" value="Neutral Protease Domain 2"/>
    <property type="match status" value="1"/>
</dbReference>
<name>A0A517QL58_9PLAN</name>
<dbReference type="GO" id="GO:0016020">
    <property type="term" value="C:membrane"/>
    <property type="evidence" value="ECO:0007669"/>
    <property type="project" value="TreeGrafter"/>
</dbReference>
<dbReference type="InterPro" id="IPR014782">
    <property type="entry name" value="Peptidase_M1_dom"/>
</dbReference>
<dbReference type="InterPro" id="IPR027268">
    <property type="entry name" value="Peptidase_M4/M1_CTD_sf"/>
</dbReference>
<dbReference type="Proteomes" id="UP000315724">
    <property type="component" value="Chromosome"/>
</dbReference>
<organism evidence="3 4">
    <name type="scientific">Thalassoglobus polymorphus</name>
    <dbReference type="NCBI Taxonomy" id="2527994"/>
    <lineage>
        <taxon>Bacteria</taxon>
        <taxon>Pseudomonadati</taxon>
        <taxon>Planctomycetota</taxon>
        <taxon>Planctomycetia</taxon>
        <taxon>Planctomycetales</taxon>
        <taxon>Planctomycetaceae</taxon>
        <taxon>Thalassoglobus</taxon>
    </lineage>
</organism>
<keyword evidence="4" id="KW-1185">Reference proteome</keyword>
<sequence length="910" mass="105331">MLKIALINEPCKVGDCPFLEDLSLPEIRYRISAYRRLSTKNSTRIPNNEYLRNVRVAEAWGSGWFAGETVVWVGCVHVLLEIDLVTKFRLMILKKRNSRVVLNKAYAHCLVGKNDSSEEKRFSRTGKTRKCSGQPKLATLLFLIASVVAQPLSAQVTNSKYGQADSFRQLDEILPTPTESRLGSGAPGPQYWQQRADYVIQVEIDDEKKHLTGSEKVTYHNKSPHTLRYLWLQLDANIFAPDSDSALTSTAPSLSRISTNSLKRLRTRQAFDGSMTVTKVVDGQGQPLKHTLVKTMMRIDLPAPLEPSESFTFEVDWNYAINNSDLVPGRTGYEDFEKDGNTIYEIAHWFPRLVAYTDYAGWQHKQFLGRGEFTLELGDYELSITVPNDHIVSASGVLQNPDEVLSEAQRQRLETAKNATKPVFIVTPEEAEKNESSKPTGKKTWVFKADNVRDVAFATSRKFIWDAQRHNVEGQSVWAMSFYPKEAEPLWSRYSTHSIIHTLDVYSRYTFPYPYPVAISVNGPVYGMEYPMICFNGPRPEEDKTYSDRTKYGLISVIIHEVGHNYFPMIVNSDERQWTWMDEGLNTFLQYLAEQEWEEKYPSRRGEPKLIVPYMRSSSQVPIMTNSESILQFGNNAYAKPATALNILRESILGRELFDFAFKEYARRWKFKRPTPSDFFRTMEDASGVDLDWFWRGWFYSTDHVDISINKIRLYTLASPDPEVEKGEKKREREEEPKTVPSQRNKDLPKRVDQFPELKDFYNDFDKLDVTENDKKAYEKFLKSLDEDEKELLLEKRNFYIFDFENVGGLVMPIIVECHFEDDTKQILRIPAEIWRHNNQKVSKLFITPKTIESIQIDPHLETADTDVENNHWPRKVIKSRFQLYKEKKSKNEMQKAKSLQKDASKDTQK</sequence>
<feature type="region of interest" description="Disordered" evidence="1">
    <location>
        <begin position="723"/>
        <end position="747"/>
    </location>
</feature>
<dbReference type="EMBL" id="CP036267">
    <property type="protein sequence ID" value="QDT32267.1"/>
    <property type="molecule type" value="Genomic_DNA"/>
</dbReference>
<dbReference type="GO" id="GO:0070006">
    <property type="term" value="F:metalloaminopeptidase activity"/>
    <property type="evidence" value="ECO:0007669"/>
    <property type="project" value="TreeGrafter"/>
</dbReference>
<accession>A0A517QL58</accession>
<proteinExistence type="predicted"/>
<protein>
    <recommendedName>
        <fullName evidence="2">Peptidase M1 membrane alanine aminopeptidase domain-containing protein</fullName>
    </recommendedName>
</protein>